<accession>A0ACC0CKW9</accession>
<gene>
    <name evidence="1" type="ORF">F4821DRAFT_275244</name>
</gene>
<reference evidence="1 2" key="1">
    <citation type="journal article" date="2022" name="New Phytol.">
        <title>Ecological generalism drives hyperdiversity of secondary metabolite gene clusters in xylarialean endophytes.</title>
        <authorList>
            <person name="Franco M.E.E."/>
            <person name="Wisecaver J.H."/>
            <person name="Arnold A.E."/>
            <person name="Ju Y.M."/>
            <person name="Slot J.C."/>
            <person name="Ahrendt S."/>
            <person name="Moore L.P."/>
            <person name="Eastman K.E."/>
            <person name="Scott K."/>
            <person name="Konkel Z."/>
            <person name="Mondo S.J."/>
            <person name="Kuo A."/>
            <person name="Hayes R.D."/>
            <person name="Haridas S."/>
            <person name="Andreopoulos B."/>
            <person name="Riley R."/>
            <person name="LaButti K."/>
            <person name="Pangilinan J."/>
            <person name="Lipzen A."/>
            <person name="Amirebrahimi M."/>
            <person name="Yan J."/>
            <person name="Adam C."/>
            <person name="Keymanesh K."/>
            <person name="Ng V."/>
            <person name="Louie K."/>
            <person name="Northen T."/>
            <person name="Drula E."/>
            <person name="Henrissat B."/>
            <person name="Hsieh H.M."/>
            <person name="Youens-Clark K."/>
            <person name="Lutzoni F."/>
            <person name="Miadlikowska J."/>
            <person name="Eastwood D.C."/>
            <person name="Hamelin R.C."/>
            <person name="Grigoriev I.V."/>
            <person name="U'Ren J.M."/>
        </authorList>
    </citation>
    <scope>NUCLEOTIDE SEQUENCE [LARGE SCALE GENOMIC DNA]</scope>
    <source>
        <strain evidence="1 2">ER1909</strain>
    </source>
</reference>
<sequence>MQSKLLLGLSIGLLTTGALTQDVIAQFDLYSDSQCGGDPNNLETLSTTMEFLEESEGAASSPCTVFSIDYNDWPANKDGLYEAWVDTTKLGVDCHLQFFNFLDSEQEDISPEAACKQLYREFSWDGHQCASLRLGRHFGAHYCCGNDCNRPEWHERSLTPTLRDVTKIKRSPLLDRSVKEKREFDCKYVKDDDAYTTYGPQVKITDKSPCPPDQTTCGNDFTYTTGTEVTDGWNIQVEVGVELFKIVSASVSGGYEHSDTTSSSFAVTQHLAPEGGTKAYVTFTPLLACGKGHMEGNDCDTLGGFLGLEDKLDHAPFCVPKMNSYGEPQGEFGTVQTD</sequence>
<evidence type="ECO:0000313" key="2">
    <source>
        <dbReference type="Proteomes" id="UP001497680"/>
    </source>
</evidence>
<protein>
    <submittedName>
        <fullName evidence="1">Uncharacterized protein</fullName>
    </submittedName>
</protein>
<keyword evidence="2" id="KW-1185">Reference proteome</keyword>
<name>A0ACC0CKW9_9PEZI</name>
<dbReference type="EMBL" id="MU394408">
    <property type="protein sequence ID" value="KAI6081103.1"/>
    <property type="molecule type" value="Genomic_DNA"/>
</dbReference>
<evidence type="ECO:0000313" key="1">
    <source>
        <dbReference type="EMBL" id="KAI6081103.1"/>
    </source>
</evidence>
<dbReference type="Proteomes" id="UP001497680">
    <property type="component" value="Unassembled WGS sequence"/>
</dbReference>
<proteinExistence type="predicted"/>
<organism evidence="1 2">
    <name type="scientific">Hypoxylon rubiginosum</name>
    <dbReference type="NCBI Taxonomy" id="110542"/>
    <lineage>
        <taxon>Eukaryota</taxon>
        <taxon>Fungi</taxon>
        <taxon>Dikarya</taxon>
        <taxon>Ascomycota</taxon>
        <taxon>Pezizomycotina</taxon>
        <taxon>Sordariomycetes</taxon>
        <taxon>Xylariomycetidae</taxon>
        <taxon>Xylariales</taxon>
        <taxon>Hypoxylaceae</taxon>
        <taxon>Hypoxylon</taxon>
    </lineage>
</organism>
<comment type="caution">
    <text evidence="1">The sequence shown here is derived from an EMBL/GenBank/DDBJ whole genome shotgun (WGS) entry which is preliminary data.</text>
</comment>